<gene>
    <name evidence="3" type="ORF">U0035_22680</name>
</gene>
<sequence>MAQNETISVKRIPFYLFLILLGFLSFYVYDRVIKRDNDGTANPIPTKAGPITKEVADAYISNYLAAQDSLGDAYKLVTADGKTTLRGFWISRQALRGMDESIRKIDKLSNIVGYSVYFGKAEPYSKNKNQALTLIIRGTVPGKSGQKGTTVQKTLKLTDDEVEDEGDFYDHTDACPDRCGEPEPTPQP</sequence>
<evidence type="ECO:0000256" key="1">
    <source>
        <dbReference type="SAM" id="MobiDB-lite"/>
    </source>
</evidence>
<keyword evidence="4" id="KW-1185">Reference proteome</keyword>
<feature type="transmembrane region" description="Helical" evidence="2">
    <location>
        <begin position="12"/>
        <end position="29"/>
    </location>
</feature>
<keyword evidence="2" id="KW-1133">Transmembrane helix</keyword>
<dbReference type="RefSeq" id="WP_114791236.1">
    <property type="nucleotide sequence ID" value="NZ_CP139960.1"/>
</dbReference>
<accession>A0ABZ0W5H4</accession>
<protein>
    <submittedName>
        <fullName evidence="3">Uncharacterized protein</fullName>
    </submittedName>
</protein>
<dbReference type="Proteomes" id="UP001325680">
    <property type="component" value="Chromosome"/>
</dbReference>
<keyword evidence="2" id="KW-0812">Transmembrane</keyword>
<evidence type="ECO:0000313" key="3">
    <source>
        <dbReference type="EMBL" id="WQD38482.1"/>
    </source>
</evidence>
<keyword evidence="2" id="KW-0472">Membrane</keyword>
<organism evidence="3 4">
    <name type="scientific">Niabella yanshanensis</name>
    <dbReference type="NCBI Taxonomy" id="577386"/>
    <lineage>
        <taxon>Bacteria</taxon>
        <taxon>Pseudomonadati</taxon>
        <taxon>Bacteroidota</taxon>
        <taxon>Chitinophagia</taxon>
        <taxon>Chitinophagales</taxon>
        <taxon>Chitinophagaceae</taxon>
        <taxon>Niabella</taxon>
    </lineage>
</organism>
<name>A0ABZ0W5H4_9BACT</name>
<evidence type="ECO:0000256" key="2">
    <source>
        <dbReference type="SAM" id="Phobius"/>
    </source>
</evidence>
<evidence type="ECO:0000313" key="4">
    <source>
        <dbReference type="Proteomes" id="UP001325680"/>
    </source>
</evidence>
<reference evidence="3 4" key="1">
    <citation type="submission" date="2023-12" db="EMBL/GenBank/DDBJ databases">
        <title>Genome sequencing and assembly of bacterial species from a model synthetic community.</title>
        <authorList>
            <person name="Hogle S.L."/>
        </authorList>
    </citation>
    <scope>NUCLEOTIDE SEQUENCE [LARGE SCALE GENOMIC DNA]</scope>
    <source>
        <strain evidence="3 4">HAMBI_3031</strain>
    </source>
</reference>
<feature type="compositionally biased region" description="Basic and acidic residues" evidence="1">
    <location>
        <begin position="168"/>
        <end position="181"/>
    </location>
</feature>
<dbReference type="EMBL" id="CP139960">
    <property type="protein sequence ID" value="WQD38482.1"/>
    <property type="molecule type" value="Genomic_DNA"/>
</dbReference>
<proteinExistence type="predicted"/>
<feature type="region of interest" description="Disordered" evidence="1">
    <location>
        <begin position="162"/>
        <end position="188"/>
    </location>
</feature>